<gene>
    <name evidence="1" type="ORF">M9458_021296</name>
</gene>
<reference evidence="1 2" key="1">
    <citation type="submission" date="2024-05" db="EMBL/GenBank/DDBJ databases">
        <title>Genome sequencing and assembly of Indian major carp, Cirrhinus mrigala (Hamilton, 1822).</title>
        <authorList>
            <person name="Mohindra V."/>
            <person name="Chowdhury L.M."/>
            <person name="Lal K."/>
            <person name="Jena J.K."/>
        </authorList>
    </citation>
    <scope>NUCLEOTIDE SEQUENCE [LARGE SCALE GENOMIC DNA]</scope>
    <source>
        <strain evidence="1">CM1030</strain>
        <tissue evidence="1">Blood</tissue>
    </source>
</reference>
<evidence type="ECO:0000313" key="1">
    <source>
        <dbReference type="EMBL" id="KAL0181921.1"/>
    </source>
</evidence>
<dbReference type="Proteomes" id="UP001529510">
    <property type="component" value="Unassembled WGS sequence"/>
</dbReference>
<feature type="non-terminal residue" evidence="1">
    <location>
        <position position="1"/>
    </location>
</feature>
<dbReference type="AlphaFoldDB" id="A0ABD0QAH0"/>
<comment type="caution">
    <text evidence="1">The sequence shown here is derived from an EMBL/GenBank/DDBJ whole genome shotgun (WGS) entry which is preliminary data.</text>
</comment>
<protein>
    <submittedName>
        <fullName evidence="1">Uncharacterized protein</fullName>
    </submittedName>
</protein>
<evidence type="ECO:0000313" key="2">
    <source>
        <dbReference type="Proteomes" id="UP001529510"/>
    </source>
</evidence>
<organism evidence="1 2">
    <name type="scientific">Cirrhinus mrigala</name>
    <name type="common">Mrigala</name>
    <dbReference type="NCBI Taxonomy" id="683832"/>
    <lineage>
        <taxon>Eukaryota</taxon>
        <taxon>Metazoa</taxon>
        <taxon>Chordata</taxon>
        <taxon>Craniata</taxon>
        <taxon>Vertebrata</taxon>
        <taxon>Euteleostomi</taxon>
        <taxon>Actinopterygii</taxon>
        <taxon>Neopterygii</taxon>
        <taxon>Teleostei</taxon>
        <taxon>Ostariophysi</taxon>
        <taxon>Cypriniformes</taxon>
        <taxon>Cyprinidae</taxon>
        <taxon>Labeoninae</taxon>
        <taxon>Labeonini</taxon>
        <taxon>Cirrhinus</taxon>
    </lineage>
</organism>
<name>A0ABD0QAH0_CIRMR</name>
<sequence length="58" mass="6627">FWSWEKPLNQEATRNISANLQMWPWTLLQETSMCQTAIAIPGSSNSHQRANISHTGEQ</sequence>
<dbReference type="EMBL" id="JAMKFB020000010">
    <property type="protein sequence ID" value="KAL0181921.1"/>
    <property type="molecule type" value="Genomic_DNA"/>
</dbReference>
<feature type="non-terminal residue" evidence="1">
    <location>
        <position position="58"/>
    </location>
</feature>
<proteinExistence type="predicted"/>
<accession>A0ABD0QAH0</accession>
<keyword evidence="2" id="KW-1185">Reference proteome</keyword>